<keyword evidence="6 15" id="KW-0378">Hydrolase</keyword>
<dbReference type="GO" id="GO:0052861">
    <property type="term" value="F:endo-1,3(4)-beta-glucanase activity"/>
    <property type="evidence" value="ECO:0007669"/>
    <property type="project" value="UniProtKB-EC"/>
</dbReference>
<reference evidence="15" key="1">
    <citation type="journal article" date="2019" name="Environ. Microbiol.">
        <title>Fungal ecological strategies reflected in gene transcription - a case study of two litter decomposers.</title>
        <authorList>
            <person name="Barbi F."/>
            <person name="Kohler A."/>
            <person name="Barry K."/>
            <person name="Baskaran P."/>
            <person name="Daum C."/>
            <person name="Fauchery L."/>
            <person name="Ihrmark K."/>
            <person name="Kuo A."/>
            <person name="LaButti K."/>
            <person name="Lipzen A."/>
            <person name="Morin E."/>
            <person name="Grigoriev I.V."/>
            <person name="Henrissat B."/>
            <person name="Lindahl B."/>
            <person name="Martin F."/>
        </authorList>
    </citation>
    <scope>NUCLEOTIDE SEQUENCE</scope>
    <source>
        <strain evidence="15">JB14</strain>
    </source>
</reference>
<keyword evidence="9" id="KW-0325">Glycoprotein</keyword>
<dbReference type="Gene3D" id="2.60.120.200">
    <property type="match status" value="1"/>
</dbReference>
<dbReference type="Pfam" id="PF26113">
    <property type="entry name" value="GH16_XgeA"/>
    <property type="match status" value="1"/>
</dbReference>
<sequence>MNLSLFELLTSLLFPLLVKAAVYKEIECYIGQDFLDPEKFTFFSDSDPTHGRVNYVNATVAKEANLAFVSDSGWGPGSTFIARADYTTVLDPDGPGRNSVRMSSNQFFNSSVVVIDLQHMPQGCGTWPAIWTLGNDWPQNGEIDIVEGVNNQLFNQATLHTNPNCTMPATGRPQTGTSLGNDCDVNANFNEGCGVAFDNGTFGPGFNDAGGGWFAMERTLEFIQVWFWPRASRTVPSVVRNGSPIVETQNWGTPQAYFPNTQCDLATEFGPNQIIFDLTLCGDWAGQDLVYAASGCPSTCTDFVNNNPEAFKEAYFEFNSIRVYQPRQAYNANPSANRHRRLNHANGVH</sequence>
<keyword evidence="12" id="KW-0624">Polysaccharide degradation</keyword>
<dbReference type="GO" id="GO:0016020">
    <property type="term" value="C:membrane"/>
    <property type="evidence" value="ECO:0007669"/>
    <property type="project" value="UniProtKB-SubCell"/>
</dbReference>
<name>A0A6A4HVS0_9AGAR</name>
<dbReference type="GO" id="GO:0030245">
    <property type="term" value="P:cellulose catabolic process"/>
    <property type="evidence" value="ECO:0007669"/>
    <property type="project" value="UniProtKB-KW"/>
</dbReference>
<evidence type="ECO:0000256" key="1">
    <source>
        <dbReference type="ARBA" id="ARBA00000124"/>
    </source>
</evidence>
<proteinExistence type="inferred from homology"/>
<evidence type="ECO:0000313" key="16">
    <source>
        <dbReference type="Proteomes" id="UP000799118"/>
    </source>
</evidence>
<dbReference type="EC" id="3.2.1.6" evidence="4"/>
<keyword evidence="5 13" id="KW-0732">Signal</keyword>
<evidence type="ECO:0000256" key="5">
    <source>
        <dbReference type="ARBA" id="ARBA00022729"/>
    </source>
</evidence>
<keyword evidence="10" id="KW-0119">Carbohydrate metabolism</keyword>
<accession>A0A6A4HVS0</accession>
<keyword evidence="7" id="KW-0136">Cellulose degradation</keyword>
<gene>
    <name evidence="15" type="ORF">BT96DRAFT_974574</name>
</gene>
<evidence type="ECO:0000256" key="7">
    <source>
        <dbReference type="ARBA" id="ARBA00023001"/>
    </source>
</evidence>
<evidence type="ECO:0000256" key="11">
    <source>
        <dbReference type="ARBA" id="ARBA00023295"/>
    </source>
</evidence>
<evidence type="ECO:0000259" key="14">
    <source>
        <dbReference type="PROSITE" id="PS51762"/>
    </source>
</evidence>
<feature type="signal peptide" evidence="13">
    <location>
        <begin position="1"/>
        <end position="20"/>
    </location>
</feature>
<dbReference type="CDD" id="cd02181">
    <property type="entry name" value="GH16_fungal_Lam16A_glucanase"/>
    <property type="match status" value="1"/>
</dbReference>
<dbReference type="InterPro" id="IPR000757">
    <property type="entry name" value="Beta-glucanase-like"/>
</dbReference>
<evidence type="ECO:0000256" key="10">
    <source>
        <dbReference type="ARBA" id="ARBA00023277"/>
    </source>
</evidence>
<evidence type="ECO:0000256" key="4">
    <source>
        <dbReference type="ARBA" id="ARBA00012599"/>
    </source>
</evidence>
<protein>
    <recommendedName>
        <fullName evidence="4">endo-1,3(4)-beta-glucanase</fullName>
        <ecNumber evidence="4">3.2.1.6</ecNumber>
    </recommendedName>
</protein>
<dbReference type="InterPro" id="IPR013320">
    <property type="entry name" value="ConA-like_dom_sf"/>
</dbReference>
<comment type="subcellular location">
    <subcellularLocation>
        <location evidence="2">Membrane</location>
    </subcellularLocation>
</comment>
<dbReference type="AlphaFoldDB" id="A0A6A4HVS0"/>
<comment type="catalytic activity">
    <reaction evidence="1">
        <text>Endohydrolysis of (1-&gt;3)- or (1-&gt;4)-linkages in beta-D-glucans when the glucose residue whose reducing group is involved in the linkage to be hydrolyzed is itself substituted at C-3.</text>
        <dbReference type="EC" id="3.2.1.6"/>
    </reaction>
</comment>
<dbReference type="PANTHER" id="PTHR10963:SF58">
    <property type="entry name" value="ENDO-1,3(4)-BETA-GLUCANASE XGEA"/>
    <property type="match status" value="1"/>
</dbReference>
<evidence type="ECO:0000256" key="3">
    <source>
        <dbReference type="ARBA" id="ARBA00006865"/>
    </source>
</evidence>
<feature type="domain" description="GH16" evidence="14">
    <location>
        <begin position="30"/>
        <end position="293"/>
    </location>
</feature>
<dbReference type="SUPFAM" id="SSF49899">
    <property type="entry name" value="Concanavalin A-like lectins/glucanases"/>
    <property type="match status" value="1"/>
</dbReference>
<evidence type="ECO:0000256" key="13">
    <source>
        <dbReference type="SAM" id="SignalP"/>
    </source>
</evidence>
<evidence type="ECO:0000256" key="8">
    <source>
        <dbReference type="ARBA" id="ARBA00023136"/>
    </source>
</evidence>
<evidence type="ECO:0000256" key="6">
    <source>
        <dbReference type="ARBA" id="ARBA00022801"/>
    </source>
</evidence>
<dbReference type="OrthoDB" id="192832at2759"/>
<feature type="chain" id="PRO_5025499191" description="endo-1,3(4)-beta-glucanase" evidence="13">
    <location>
        <begin position="21"/>
        <end position="349"/>
    </location>
</feature>
<keyword evidence="16" id="KW-1185">Reference proteome</keyword>
<keyword evidence="11" id="KW-0326">Glycosidase</keyword>
<dbReference type="InterPro" id="IPR050546">
    <property type="entry name" value="Glycosyl_Hydrlase_16"/>
</dbReference>
<evidence type="ECO:0000256" key="2">
    <source>
        <dbReference type="ARBA" id="ARBA00004370"/>
    </source>
</evidence>
<dbReference type="EMBL" id="ML769441">
    <property type="protein sequence ID" value="KAE9401830.1"/>
    <property type="molecule type" value="Genomic_DNA"/>
</dbReference>
<evidence type="ECO:0000256" key="9">
    <source>
        <dbReference type="ARBA" id="ARBA00023180"/>
    </source>
</evidence>
<organism evidence="15 16">
    <name type="scientific">Gymnopus androsaceus JB14</name>
    <dbReference type="NCBI Taxonomy" id="1447944"/>
    <lineage>
        <taxon>Eukaryota</taxon>
        <taxon>Fungi</taxon>
        <taxon>Dikarya</taxon>
        <taxon>Basidiomycota</taxon>
        <taxon>Agaricomycotina</taxon>
        <taxon>Agaricomycetes</taxon>
        <taxon>Agaricomycetidae</taxon>
        <taxon>Agaricales</taxon>
        <taxon>Marasmiineae</taxon>
        <taxon>Omphalotaceae</taxon>
        <taxon>Gymnopus</taxon>
    </lineage>
</organism>
<dbReference type="PROSITE" id="PS51762">
    <property type="entry name" value="GH16_2"/>
    <property type="match status" value="1"/>
</dbReference>
<dbReference type="PANTHER" id="PTHR10963">
    <property type="entry name" value="GLYCOSYL HYDROLASE-RELATED"/>
    <property type="match status" value="1"/>
</dbReference>
<evidence type="ECO:0000313" key="15">
    <source>
        <dbReference type="EMBL" id="KAE9401830.1"/>
    </source>
</evidence>
<evidence type="ECO:0000256" key="12">
    <source>
        <dbReference type="ARBA" id="ARBA00023326"/>
    </source>
</evidence>
<keyword evidence="8" id="KW-0472">Membrane</keyword>
<dbReference type="Proteomes" id="UP000799118">
    <property type="component" value="Unassembled WGS sequence"/>
</dbReference>
<comment type="similarity">
    <text evidence="3">Belongs to the glycosyl hydrolase 16 family.</text>
</comment>